<keyword evidence="3" id="KW-1185">Reference proteome</keyword>
<evidence type="ECO:0000313" key="3">
    <source>
        <dbReference type="Proteomes" id="UP000612055"/>
    </source>
</evidence>
<proteinExistence type="predicted"/>
<name>A0A835XK13_9CHLO</name>
<sequence>MAKRLSDINRQERQRVWDAMRLAASQRYAAGAMPSWFDPAWLSQEEAPVNALSRAEAEALQAAMRQQQGEPSTASGGGDDGGAGGSWGGGDGGGFSFGGGGWWREDDPYWPLRRWGDHPMRWWTLGFAGLLAAGGLLSTLLSGCTEGVSLGWGAAALLAVAGAAMSDAGSAEAALGVKAAWAICLLLAAKEAAWGWQAKRRSRPRLELTGLLALGMCAGYMLTDMSAMSEVSLPTNPGAVFKSPDVAYRSSVWNRWGYGGVQMRV</sequence>
<dbReference type="EMBL" id="JAEHOE010000116">
    <property type="protein sequence ID" value="KAG2486182.1"/>
    <property type="molecule type" value="Genomic_DNA"/>
</dbReference>
<evidence type="ECO:0000313" key="2">
    <source>
        <dbReference type="EMBL" id="KAG2486182.1"/>
    </source>
</evidence>
<dbReference type="AlphaFoldDB" id="A0A835XK13"/>
<comment type="caution">
    <text evidence="2">The sequence shown here is derived from an EMBL/GenBank/DDBJ whole genome shotgun (WGS) entry which is preliminary data.</text>
</comment>
<accession>A0A835XK13</accession>
<reference evidence="2" key="1">
    <citation type="journal article" date="2020" name="bioRxiv">
        <title>Comparative genomics of Chlamydomonas.</title>
        <authorList>
            <person name="Craig R.J."/>
            <person name="Hasan A.R."/>
            <person name="Ness R.W."/>
            <person name="Keightley P.D."/>
        </authorList>
    </citation>
    <scope>NUCLEOTIDE SEQUENCE</scope>
    <source>
        <strain evidence="2">CCAP 11/70</strain>
    </source>
</reference>
<dbReference type="Proteomes" id="UP000612055">
    <property type="component" value="Unassembled WGS sequence"/>
</dbReference>
<feature type="compositionally biased region" description="Polar residues" evidence="1">
    <location>
        <begin position="64"/>
        <end position="73"/>
    </location>
</feature>
<feature type="compositionally biased region" description="Gly residues" evidence="1">
    <location>
        <begin position="75"/>
        <end position="90"/>
    </location>
</feature>
<evidence type="ECO:0000256" key="1">
    <source>
        <dbReference type="SAM" id="MobiDB-lite"/>
    </source>
</evidence>
<gene>
    <name evidence="2" type="ORF">HYH03_015145</name>
</gene>
<organism evidence="2 3">
    <name type="scientific">Edaphochlamys debaryana</name>
    <dbReference type="NCBI Taxonomy" id="47281"/>
    <lineage>
        <taxon>Eukaryota</taxon>
        <taxon>Viridiplantae</taxon>
        <taxon>Chlorophyta</taxon>
        <taxon>core chlorophytes</taxon>
        <taxon>Chlorophyceae</taxon>
        <taxon>CS clade</taxon>
        <taxon>Chlamydomonadales</taxon>
        <taxon>Chlamydomonadales incertae sedis</taxon>
        <taxon>Edaphochlamys</taxon>
    </lineage>
</organism>
<dbReference type="OrthoDB" id="540501at2759"/>
<feature type="region of interest" description="Disordered" evidence="1">
    <location>
        <begin position="58"/>
        <end position="90"/>
    </location>
</feature>
<protein>
    <submittedName>
        <fullName evidence="2">Uncharacterized protein</fullName>
    </submittedName>
</protein>